<dbReference type="PANTHER" id="PTHR32114:SF2">
    <property type="entry name" value="ABC TRANSPORTER ABCH.3"/>
    <property type="match status" value="1"/>
</dbReference>
<sequence length="647" mass="74358">MGATDSKAKPVDVAVENVGGIDTTDVSFSAGVTILTGRNATNRTSLLQAIMAGLGSDNVSLKGDADEGRVELTVGDETYARTLTRQNGTVVTSGDPYLEEAEIADLFVFLLESNEARRAVERTENLRELIMRPVDTAAIESEIDQLQAERDDIEERLDDLQSLRTTLPELEERRQDLEAEIEDKREELADKKAQIDDADQDVGTTRDQKAELEDALESFREARSDLEDVRYNLDSERESIGALESEIEEVETELAELPEEVSDDVSEVEDHIDRLRDQRQTLDSTVNELQKVIQFNEEMLEGTSSDVVAALRGEDDAEELTERLVDDQVVCWTCGSEVDQSDVETTLDRIRDLRQSKLSERQDLQSEIDDLKTEKATYQEQQRQRSQLEDRRRRAESELSQRRERVEGLEGDRNRLEDRIDDLEGEVNDLQDETQSDLLDLHREANELEFEISRRQDDLDDVSEEIERIESELDRRGDLQDEREELQDRIEDLRTRIDRIETEAVEQFNEHMESVLEMLGYENLERIWIERKQERVKEGRRRVEKSVFDLHVVRSTEDGTTYEDSIDHLSESEREVTGLIFALAGYLTHDVYETCPFLLLDSIEAIDSDRIARLVDYVSEYAEYVVVALLEEDAQALDDTYQRVTEV</sequence>
<evidence type="ECO:0000256" key="3">
    <source>
        <dbReference type="SAM" id="Coils"/>
    </source>
</evidence>
<dbReference type="Pfam" id="PF13476">
    <property type="entry name" value="AAA_23"/>
    <property type="match status" value="1"/>
</dbReference>
<dbReference type="GO" id="GO:0006302">
    <property type="term" value="P:double-strand break repair"/>
    <property type="evidence" value="ECO:0007669"/>
    <property type="project" value="InterPro"/>
</dbReference>
<dbReference type="Gene3D" id="1.10.287.1490">
    <property type="match status" value="1"/>
</dbReference>
<dbReference type="NCBIfam" id="NF045487">
    <property type="entry name" value="ASRP"/>
    <property type="match status" value="1"/>
</dbReference>
<dbReference type="AlphaFoldDB" id="A0A7T3FWX4"/>
<gene>
    <name evidence="6" type="ORF">I7X12_14925</name>
</gene>
<feature type="domain" description="Rad50/SbcC-type AAA" evidence="5">
    <location>
        <begin position="15"/>
        <end position="254"/>
    </location>
</feature>
<dbReference type="GO" id="GO:0016887">
    <property type="term" value="F:ATP hydrolysis activity"/>
    <property type="evidence" value="ECO:0007669"/>
    <property type="project" value="InterPro"/>
</dbReference>
<dbReference type="PANTHER" id="PTHR32114">
    <property type="entry name" value="ABC TRANSPORTER ABCH.3"/>
    <property type="match status" value="1"/>
</dbReference>
<proteinExistence type="inferred from homology"/>
<evidence type="ECO:0000256" key="4">
    <source>
        <dbReference type="SAM" id="MobiDB-lite"/>
    </source>
</evidence>
<feature type="region of interest" description="Disordered" evidence="4">
    <location>
        <begin position="375"/>
        <end position="410"/>
    </location>
</feature>
<dbReference type="KEGG" id="hlt:I7X12_14925"/>
<protein>
    <submittedName>
        <fullName evidence="6">Chromosome segregation protein SMC</fullName>
    </submittedName>
</protein>
<dbReference type="Proteomes" id="UP000595001">
    <property type="component" value="Chromosome"/>
</dbReference>
<evidence type="ECO:0000313" key="7">
    <source>
        <dbReference type="Proteomes" id="UP000595001"/>
    </source>
</evidence>
<accession>A0A7T3FWX4</accession>
<dbReference type="SUPFAM" id="SSF52540">
    <property type="entry name" value="P-loop containing nucleoside triphosphate hydrolases"/>
    <property type="match status" value="1"/>
</dbReference>
<keyword evidence="1 3" id="KW-0175">Coiled coil</keyword>
<organism evidence="6 7">
    <name type="scientific">Halosimplex litoreum</name>
    <dbReference type="NCBI Taxonomy" id="1198301"/>
    <lineage>
        <taxon>Archaea</taxon>
        <taxon>Methanobacteriati</taxon>
        <taxon>Methanobacteriota</taxon>
        <taxon>Stenosarchaea group</taxon>
        <taxon>Halobacteria</taxon>
        <taxon>Halobacteriales</taxon>
        <taxon>Haloarculaceae</taxon>
        <taxon>Halosimplex</taxon>
    </lineage>
</organism>
<name>A0A7T3FWX4_9EURY</name>
<evidence type="ECO:0000259" key="5">
    <source>
        <dbReference type="Pfam" id="PF13476"/>
    </source>
</evidence>
<evidence type="ECO:0000256" key="1">
    <source>
        <dbReference type="ARBA" id="ARBA00023054"/>
    </source>
</evidence>
<dbReference type="EMBL" id="CP065856">
    <property type="protein sequence ID" value="QPV62032.1"/>
    <property type="molecule type" value="Genomic_DNA"/>
</dbReference>
<dbReference type="Gene3D" id="3.40.50.300">
    <property type="entry name" value="P-loop containing nucleotide triphosphate hydrolases"/>
    <property type="match status" value="1"/>
</dbReference>
<reference evidence="6 7" key="1">
    <citation type="submission" date="2020-12" db="EMBL/GenBank/DDBJ databases">
        <title>Halosimplex halophilum sp. nov. and Halosimplex salinum sp. nov., two new members of the genus Halosimplex.</title>
        <authorList>
            <person name="Cui H.L."/>
        </authorList>
    </citation>
    <scope>NUCLEOTIDE SEQUENCE [LARGE SCALE GENOMIC DNA]</scope>
    <source>
        <strain evidence="6 7">YGH94</strain>
    </source>
</reference>
<feature type="coiled-coil region" evidence="3">
    <location>
        <begin position="136"/>
        <end position="292"/>
    </location>
</feature>
<keyword evidence="7" id="KW-1185">Reference proteome</keyword>
<dbReference type="OrthoDB" id="241568at2157"/>
<dbReference type="InterPro" id="IPR038729">
    <property type="entry name" value="Rad50/SbcC_AAA"/>
</dbReference>
<evidence type="ECO:0000313" key="6">
    <source>
        <dbReference type="EMBL" id="QPV62032.1"/>
    </source>
</evidence>
<dbReference type="RefSeq" id="WP_198060849.1">
    <property type="nucleotide sequence ID" value="NZ_CP065856.1"/>
</dbReference>
<comment type="similarity">
    <text evidence="2">Belongs to the Sph1/Sph2 family.</text>
</comment>
<dbReference type="GeneID" id="60589812"/>
<evidence type="ECO:0000256" key="2">
    <source>
        <dbReference type="ARBA" id="ARBA00049666"/>
    </source>
</evidence>
<dbReference type="InterPro" id="IPR027417">
    <property type="entry name" value="P-loop_NTPase"/>
</dbReference>